<dbReference type="Proteomes" id="UP000324222">
    <property type="component" value="Unassembled WGS sequence"/>
</dbReference>
<protein>
    <submittedName>
        <fullName evidence="1">Uncharacterized protein</fullName>
    </submittedName>
</protein>
<proteinExistence type="predicted"/>
<sequence length="50" mass="6084">MVPWCILETLEKDENKTRTRRGRDEDAMQGVSQRSMYMNCKQWSECRRET</sequence>
<gene>
    <name evidence="1" type="ORF">E2C01_084141</name>
</gene>
<name>A0A5B7J380_PORTR</name>
<comment type="caution">
    <text evidence="1">The sequence shown here is derived from an EMBL/GenBank/DDBJ whole genome shotgun (WGS) entry which is preliminary data.</text>
</comment>
<reference evidence="1 2" key="1">
    <citation type="submission" date="2019-05" db="EMBL/GenBank/DDBJ databases">
        <title>Another draft genome of Portunus trituberculatus and its Hox gene families provides insights of decapod evolution.</title>
        <authorList>
            <person name="Jeong J.-H."/>
            <person name="Song I."/>
            <person name="Kim S."/>
            <person name="Choi T."/>
            <person name="Kim D."/>
            <person name="Ryu S."/>
            <person name="Kim W."/>
        </authorList>
    </citation>
    <scope>NUCLEOTIDE SEQUENCE [LARGE SCALE GENOMIC DNA]</scope>
    <source>
        <tissue evidence="1">Muscle</tissue>
    </source>
</reference>
<accession>A0A5B7J380</accession>
<organism evidence="1 2">
    <name type="scientific">Portunus trituberculatus</name>
    <name type="common">Swimming crab</name>
    <name type="synonym">Neptunus trituberculatus</name>
    <dbReference type="NCBI Taxonomy" id="210409"/>
    <lineage>
        <taxon>Eukaryota</taxon>
        <taxon>Metazoa</taxon>
        <taxon>Ecdysozoa</taxon>
        <taxon>Arthropoda</taxon>
        <taxon>Crustacea</taxon>
        <taxon>Multicrustacea</taxon>
        <taxon>Malacostraca</taxon>
        <taxon>Eumalacostraca</taxon>
        <taxon>Eucarida</taxon>
        <taxon>Decapoda</taxon>
        <taxon>Pleocyemata</taxon>
        <taxon>Brachyura</taxon>
        <taxon>Eubrachyura</taxon>
        <taxon>Portunoidea</taxon>
        <taxon>Portunidae</taxon>
        <taxon>Portuninae</taxon>
        <taxon>Portunus</taxon>
    </lineage>
</organism>
<dbReference type="EMBL" id="VSRR010080231">
    <property type="protein sequence ID" value="MPC89205.1"/>
    <property type="molecule type" value="Genomic_DNA"/>
</dbReference>
<dbReference type="AlphaFoldDB" id="A0A5B7J380"/>
<evidence type="ECO:0000313" key="1">
    <source>
        <dbReference type="EMBL" id="MPC89205.1"/>
    </source>
</evidence>
<keyword evidence="2" id="KW-1185">Reference proteome</keyword>
<evidence type="ECO:0000313" key="2">
    <source>
        <dbReference type="Proteomes" id="UP000324222"/>
    </source>
</evidence>